<proteinExistence type="predicted"/>
<accession>A0A2G5VKC3</accession>
<evidence type="ECO:0000313" key="1">
    <source>
        <dbReference type="EMBL" id="PIC52167.1"/>
    </source>
</evidence>
<dbReference type="Proteomes" id="UP000230233">
    <property type="component" value="Chromosome I"/>
</dbReference>
<evidence type="ECO:0000313" key="2">
    <source>
        <dbReference type="Proteomes" id="UP000230233"/>
    </source>
</evidence>
<dbReference type="AlphaFoldDB" id="A0A2G5VKC3"/>
<gene>
    <name evidence="1" type="primary">Cnig_chr_I.g2386</name>
    <name evidence="1" type="ORF">B9Z55_002386</name>
</gene>
<protein>
    <submittedName>
        <fullName evidence="1">Uncharacterized protein</fullName>
    </submittedName>
</protein>
<name>A0A2G5VKC3_9PELO</name>
<organism evidence="1 2">
    <name type="scientific">Caenorhabditis nigoni</name>
    <dbReference type="NCBI Taxonomy" id="1611254"/>
    <lineage>
        <taxon>Eukaryota</taxon>
        <taxon>Metazoa</taxon>
        <taxon>Ecdysozoa</taxon>
        <taxon>Nematoda</taxon>
        <taxon>Chromadorea</taxon>
        <taxon>Rhabditida</taxon>
        <taxon>Rhabditina</taxon>
        <taxon>Rhabditomorpha</taxon>
        <taxon>Rhabditoidea</taxon>
        <taxon>Rhabditidae</taxon>
        <taxon>Peloderinae</taxon>
        <taxon>Caenorhabditis</taxon>
    </lineage>
</organism>
<dbReference type="EMBL" id="PDUG01000001">
    <property type="protein sequence ID" value="PIC52167.1"/>
    <property type="molecule type" value="Genomic_DNA"/>
</dbReference>
<keyword evidence="2" id="KW-1185">Reference proteome</keyword>
<dbReference type="OrthoDB" id="5772036at2759"/>
<sequence length="77" mass="9302">MTFYDEMDLMKIEDFLGRIQHYQRSNGKREHCTDCDWIASKIEAMYEKAKEYAKMRMADDDVVEWNTLILEVLDMQN</sequence>
<reference evidence="2" key="1">
    <citation type="submission" date="2017-10" db="EMBL/GenBank/DDBJ databases">
        <title>Rapid genome shrinkage in a self-fertile nematode reveals novel sperm competition proteins.</title>
        <authorList>
            <person name="Yin D."/>
            <person name="Schwarz E.M."/>
            <person name="Thomas C.G."/>
            <person name="Felde R.L."/>
            <person name="Korf I.F."/>
            <person name="Cutter A.D."/>
            <person name="Schartner C.M."/>
            <person name="Ralston E.J."/>
            <person name="Meyer B.J."/>
            <person name="Haag E.S."/>
        </authorList>
    </citation>
    <scope>NUCLEOTIDE SEQUENCE [LARGE SCALE GENOMIC DNA]</scope>
    <source>
        <strain evidence="2">JU1422</strain>
    </source>
</reference>
<comment type="caution">
    <text evidence="1">The sequence shown here is derived from an EMBL/GenBank/DDBJ whole genome shotgun (WGS) entry which is preliminary data.</text>
</comment>